<dbReference type="Pfam" id="PF16778">
    <property type="entry name" value="Phage_tail_APC"/>
    <property type="match status" value="1"/>
</dbReference>
<evidence type="ECO:0000313" key="5">
    <source>
        <dbReference type="Proteomes" id="UP001227386"/>
    </source>
</evidence>
<name>A0A4P7PCM2_9PSED</name>
<dbReference type="AlphaFoldDB" id="A0A4P7PCM2"/>
<reference evidence="3" key="4">
    <citation type="submission" date="2023-04" db="EMBL/GenBank/DDBJ databases">
        <authorList>
            <person name="Charles T.C."/>
            <person name="Cheng J."/>
            <person name="Lynch M."/>
            <person name="Van Dyk A."/>
        </authorList>
    </citation>
    <scope>NUCLEOTIDE SEQUENCE</scope>
    <source>
        <strain evidence="3">YsS1</strain>
    </source>
</reference>
<reference evidence="3 5" key="1">
    <citation type="journal article" date="2012" name="Appl. Soil Ecol.">
        <title>Isolation and characterization of new plant growth-promoting bacterial endophytes.</title>
        <authorList>
            <person name="Rashid S."/>
            <person name="Charles T.C."/>
            <person name="Glick B.R."/>
        </authorList>
    </citation>
    <scope>NUCLEOTIDE SEQUENCE [LARGE SCALE GENOMIC DNA]</scope>
    <source>
        <strain evidence="3 5">YsS1</strain>
    </source>
</reference>
<dbReference type="KEGG" id="pvk:EPZ47_06135"/>
<evidence type="ECO:0000313" key="4">
    <source>
        <dbReference type="Proteomes" id="UP000296468"/>
    </source>
</evidence>
<dbReference type="InterPro" id="IPR031893">
    <property type="entry name" value="Phage_tail_APC"/>
</dbReference>
<accession>A0A4P7PCM2</accession>
<evidence type="ECO:0000313" key="3">
    <source>
        <dbReference type="EMBL" id="WGO94630.1"/>
    </source>
</evidence>
<dbReference type="OrthoDB" id="6465464at2"/>
<feature type="domain" description="Phage tail assembly chaperone-like" evidence="1">
    <location>
        <begin position="71"/>
        <end position="136"/>
    </location>
</feature>
<dbReference type="EMBL" id="CP123771">
    <property type="protein sequence ID" value="WGO94630.1"/>
    <property type="molecule type" value="Genomic_DNA"/>
</dbReference>
<gene>
    <name evidence="2" type="ORF">EPZ47_06135</name>
    <name evidence="3" type="ORF">QCD61_05985</name>
</gene>
<dbReference type="Proteomes" id="UP000296468">
    <property type="component" value="Chromosome"/>
</dbReference>
<dbReference type="RefSeq" id="WP_135843974.1">
    <property type="nucleotide sequence ID" value="NZ_CP035088.1"/>
</dbReference>
<organism evidence="2 4">
    <name type="scientific">Pseudomonas viciae</name>
    <dbReference type="NCBI Taxonomy" id="2505979"/>
    <lineage>
        <taxon>Bacteria</taxon>
        <taxon>Pseudomonadati</taxon>
        <taxon>Pseudomonadota</taxon>
        <taxon>Gammaproteobacteria</taxon>
        <taxon>Pseudomonadales</taxon>
        <taxon>Pseudomonadaceae</taxon>
        <taxon>Pseudomonas</taxon>
    </lineage>
</organism>
<protein>
    <submittedName>
        <fullName evidence="3">Phage tail assembly chaperone</fullName>
    </submittedName>
</protein>
<reference evidence="2 4" key="2">
    <citation type="journal article" date="2019" name="Front. Microbiol.">
        <title>In silico and Genetic Analyses of Cyclic Lipopeptide Synthetic Gene Clusters in Pseudomonas sp. 11K1.</title>
        <authorList>
            <person name="Zhao H."/>
            <person name="Liu Y.P."/>
            <person name="Zhang L.Q."/>
        </authorList>
    </citation>
    <scope>NUCLEOTIDE SEQUENCE [LARGE SCALE GENOMIC DNA]</scope>
    <source>
        <strain evidence="2 4">11K1</strain>
    </source>
</reference>
<proteinExistence type="predicted"/>
<evidence type="ECO:0000313" key="2">
    <source>
        <dbReference type="EMBL" id="QBZ88301.1"/>
    </source>
</evidence>
<dbReference type="EMBL" id="CP035088">
    <property type="protein sequence ID" value="QBZ88301.1"/>
    <property type="molecule type" value="Genomic_DNA"/>
</dbReference>
<sequence length="144" mass="16559">MLIFYAPSTGGFYNSVDHFKNLPEDAIEISEEVYRELFAAPFLNKCIESDGRGRPVLSDLPVDRTTLQGASEKKWRDAQLSITDRLVIRDRDEMDDGGATTLDQTQYTELQAYRRELRDWPQDEFFPAAGHRPVAPLWLAEHLQ</sequence>
<evidence type="ECO:0000259" key="1">
    <source>
        <dbReference type="Pfam" id="PF16778"/>
    </source>
</evidence>
<dbReference type="Proteomes" id="UP001227386">
    <property type="component" value="Chromosome"/>
</dbReference>
<keyword evidence="5" id="KW-1185">Reference proteome</keyword>
<reference evidence="2" key="3">
    <citation type="submission" date="2019-01" db="EMBL/GenBank/DDBJ databases">
        <authorList>
            <person name="Zhang L."/>
        </authorList>
    </citation>
    <scope>NUCLEOTIDE SEQUENCE</scope>
    <source>
        <strain evidence="2">11K1</strain>
    </source>
</reference>